<protein>
    <recommendedName>
        <fullName evidence="1">DNA topoisomerase</fullName>
        <ecNumber evidence="1">5.6.2.1</ecNumber>
    </recommendedName>
</protein>
<dbReference type="Pfam" id="PF01131">
    <property type="entry name" value="Topoisom_bac"/>
    <property type="match status" value="1"/>
</dbReference>
<dbReference type="InterPro" id="IPR013826">
    <property type="entry name" value="Topo_IA_cen_sub3"/>
</dbReference>
<evidence type="ECO:0000313" key="3">
    <source>
        <dbReference type="EMBL" id="CAJ1397396.1"/>
    </source>
</evidence>
<evidence type="ECO:0000256" key="1">
    <source>
        <dbReference type="RuleBase" id="RU362092"/>
    </source>
</evidence>
<dbReference type="InterPro" id="IPR000380">
    <property type="entry name" value="Topo_IA"/>
</dbReference>
<comment type="catalytic activity">
    <reaction evidence="1">
        <text>ATP-independent breakage of single-stranded DNA, followed by passage and rejoining.</text>
        <dbReference type="EC" id="5.6.2.1"/>
    </reaction>
</comment>
<dbReference type="Gene3D" id="1.10.290.10">
    <property type="entry name" value="Topoisomerase I, domain 4"/>
    <property type="match status" value="1"/>
</dbReference>
<evidence type="ECO:0000313" key="4">
    <source>
        <dbReference type="Proteomes" id="UP001178507"/>
    </source>
</evidence>
<dbReference type="GO" id="GO:0006281">
    <property type="term" value="P:DNA repair"/>
    <property type="evidence" value="ECO:0007669"/>
    <property type="project" value="TreeGrafter"/>
</dbReference>
<comment type="caution">
    <text evidence="3">The sequence shown here is derived from an EMBL/GenBank/DDBJ whole genome shotgun (WGS) entry which is preliminary data.</text>
</comment>
<sequence length="681" mass="74863">MEAPPCKRPRCNGLEVLVVADSPQRVSTALGGVEGARWLHHAPEALKDQQISFLVAPAPPLAADADAANPDAPEAEVAEKARRCVAVVLWLELTAEGELAGRRALHAALPALQSHPALKAVSNDVVQLEEFLEWDDRAGCEVWQVRSPCLGLRSLQAAFGHLCKPRLREARCEEQRRQRVAELGARMARCKMFHSTTPCTLLALAFCRRWDRARQTELAKKLLADVQMSGQTEELEWQLVEGSPDTLEKSLCVVQKVSQEELSAAPKLLDAAGLLAAASEELDWDPTRAWRAAEELYQAGLISCPRTDATDFPVGFDVAALGAILGGDSKAPRRSFGHEALPVVPLYGKGYLELQLKTLKGKEDGATLIKLLMRRFHASRESAMRYLRHTVQVTVGQLTFEFSFNEMLEQRSPEYHQVALLALAERDGPQKFFDGPVLQWLKALRPKKVLKVTRLRWAASAHSASASSTASAGAASGAAGRGVERRPLRAELLRRLGPLARTWGHPLPGCFQEMLAKGHLVEGKVVDDLSELAQVLGKLAKEGEEQALDSLVHRLTGPELGDRVEFRSKRLEEWLPARVVKIRGKGCAEWKKGYDVSHGEGLLKRNVSFELVRPAPEFGVGDKVRVISSMDSDCLGQIQRIVDDLHDVLLTEGRCSGQVKEKVPLCKLRRTGSPYLNGGHA</sequence>
<keyword evidence="1" id="KW-0799">Topoisomerase</keyword>
<dbReference type="GO" id="GO:0003677">
    <property type="term" value="F:DNA binding"/>
    <property type="evidence" value="ECO:0007669"/>
    <property type="project" value="UniProtKB-KW"/>
</dbReference>
<dbReference type="InterPro" id="IPR023405">
    <property type="entry name" value="Topo_IA_core_domain"/>
</dbReference>
<dbReference type="GO" id="GO:0006265">
    <property type="term" value="P:DNA topological change"/>
    <property type="evidence" value="ECO:0007669"/>
    <property type="project" value="InterPro"/>
</dbReference>
<comment type="similarity">
    <text evidence="1">Belongs to the type IA topoisomerase family.</text>
</comment>
<reference evidence="3" key="1">
    <citation type="submission" date="2023-08" db="EMBL/GenBank/DDBJ databases">
        <authorList>
            <person name="Chen Y."/>
            <person name="Shah S."/>
            <person name="Dougan E. K."/>
            <person name="Thang M."/>
            <person name="Chan C."/>
        </authorList>
    </citation>
    <scope>NUCLEOTIDE SEQUENCE</scope>
</reference>
<comment type="function">
    <text evidence="1">Introduces a single-strand break via transesterification at a target site in duplex DNA. Releases the supercoiling and torsional tension of DNA introduced during the DNA replication and transcription by transiently cleaving and rejoining one strand of the DNA duplex. The scissile phosphodiester is attacked by the catalytic tyrosine of the enzyme, resulting in the formation of a DNA-(5'-phosphotyrosyl)-enzyme intermediate and the expulsion of a 3'-OH DNA strand.</text>
</comment>
<keyword evidence="1" id="KW-0413">Isomerase</keyword>
<dbReference type="PANTHER" id="PTHR11390:SF21">
    <property type="entry name" value="DNA TOPOISOMERASE 3-ALPHA"/>
    <property type="match status" value="1"/>
</dbReference>
<dbReference type="Proteomes" id="UP001178507">
    <property type="component" value="Unassembled WGS sequence"/>
</dbReference>
<feature type="domain" description="Topo IA-type catalytic" evidence="2">
    <location>
        <begin position="249"/>
        <end position="409"/>
    </location>
</feature>
<dbReference type="Gene3D" id="2.70.20.10">
    <property type="entry name" value="Topoisomerase I, domain 3"/>
    <property type="match status" value="1"/>
</dbReference>
<dbReference type="EMBL" id="CAUJNA010003265">
    <property type="protein sequence ID" value="CAJ1397396.1"/>
    <property type="molecule type" value="Genomic_DNA"/>
</dbReference>
<dbReference type="GO" id="GO:0006310">
    <property type="term" value="P:DNA recombination"/>
    <property type="evidence" value="ECO:0007669"/>
    <property type="project" value="TreeGrafter"/>
</dbReference>
<dbReference type="InterPro" id="IPR013497">
    <property type="entry name" value="Topo_IA_cen"/>
</dbReference>
<dbReference type="PANTHER" id="PTHR11390">
    <property type="entry name" value="PROKARYOTIC DNA TOPOISOMERASE"/>
    <property type="match status" value="1"/>
</dbReference>
<dbReference type="GO" id="GO:0003917">
    <property type="term" value="F:DNA topoisomerase type I (single strand cut, ATP-independent) activity"/>
    <property type="evidence" value="ECO:0007669"/>
    <property type="project" value="UniProtKB-EC"/>
</dbReference>
<name>A0AA36J2Q1_9DINO</name>
<dbReference type="AlphaFoldDB" id="A0AA36J2Q1"/>
<evidence type="ECO:0000259" key="2">
    <source>
        <dbReference type="Pfam" id="PF01131"/>
    </source>
</evidence>
<gene>
    <name evidence="3" type="ORF">EVOR1521_LOCUS21429</name>
</gene>
<keyword evidence="1" id="KW-0238">DNA-binding</keyword>
<dbReference type="GO" id="GO:0005634">
    <property type="term" value="C:nucleus"/>
    <property type="evidence" value="ECO:0007669"/>
    <property type="project" value="TreeGrafter"/>
</dbReference>
<proteinExistence type="inferred from homology"/>
<dbReference type="EC" id="5.6.2.1" evidence="1"/>
<accession>A0AA36J2Q1</accession>
<organism evidence="3 4">
    <name type="scientific">Effrenium voratum</name>
    <dbReference type="NCBI Taxonomy" id="2562239"/>
    <lineage>
        <taxon>Eukaryota</taxon>
        <taxon>Sar</taxon>
        <taxon>Alveolata</taxon>
        <taxon>Dinophyceae</taxon>
        <taxon>Suessiales</taxon>
        <taxon>Symbiodiniaceae</taxon>
        <taxon>Effrenium</taxon>
    </lineage>
</organism>
<keyword evidence="4" id="KW-1185">Reference proteome</keyword>
<dbReference type="InterPro" id="IPR013825">
    <property type="entry name" value="Topo_IA_cen_sub2"/>
</dbReference>
<dbReference type="SUPFAM" id="SSF56712">
    <property type="entry name" value="Prokaryotic type I DNA topoisomerase"/>
    <property type="match status" value="1"/>
</dbReference>